<gene>
    <name evidence="3" type="ORF">JOF43_001610</name>
</gene>
<organism evidence="3 4">
    <name type="scientific">Brachybacterium sacelli</name>
    <dbReference type="NCBI Taxonomy" id="173364"/>
    <lineage>
        <taxon>Bacteria</taxon>
        <taxon>Bacillati</taxon>
        <taxon>Actinomycetota</taxon>
        <taxon>Actinomycetes</taxon>
        <taxon>Micrococcales</taxon>
        <taxon>Dermabacteraceae</taxon>
        <taxon>Brachybacterium</taxon>
    </lineage>
</organism>
<dbReference type="InterPro" id="IPR036461">
    <property type="entry name" value="Urease_betasu_sf"/>
</dbReference>
<dbReference type="Pfam" id="PF00699">
    <property type="entry name" value="Urease_beta"/>
    <property type="match status" value="1"/>
</dbReference>
<dbReference type="RefSeq" id="WP_209900973.1">
    <property type="nucleotide sequence ID" value="NZ_BAAAJW010000002.1"/>
</dbReference>
<evidence type="ECO:0000256" key="2">
    <source>
        <dbReference type="ARBA" id="ARBA00047778"/>
    </source>
</evidence>
<reference evidence="3 4" key="1">
    <citation type="submission" date="2021-03" db="EMBL/GenBank/DDBJ databases">
        <title>Sequencing the genomes of 1000 actinobacteria strains.</title>
        <authorList>
            <person name="Klenk H.-P."/>
        </authorList>
    </citation>
    <scope>NUCLEOTIDE SEQUENCE [LARGE SCALE GENOMIC DNA]</scope>
    <source>
        <strain evidence="3 4">DSM 14566</strain>
    </source>
</reference>
<name>A0ABS4X091_9MICO</name>
<dbReference type="PANTHER" id="PTHR33569">
    <property type="entry name" value="UREASE"/>
    <property type="match status" value="1"/>
</dbReference>
<comment type="catalytic activity">
    <reaction evidence="2">
        <text>urea + 2 H2O + H(+) = hydrogencarbonate + 2 NH4(+)</text>
        <dbReference type="Rhea" id="RHEA:20557"/>
        <dbReference type="ChEBI" id="CHEBI:15377"/>
        <dbReference type="ChEBI" id="CHEBI:15378"/>
        <dbReference type="ChEBI" id="CHEBI:16199"/>
        <dbReference type="ChEBI" id="CHEBI:17544"/>
        <dbReference type="ChEBI" id="CHEBI:28938"/>
        <dbReference type="EC" id="3.5.1.5"/>
    </reaction>
</comment>
<dbReference type="EMBL" id="JAGIOD010000001">
    <property type="protein sequence ID" value="MBP2381653.1"/>
    <property type="molecule type" value="Genomic_DNA"/>
</dbReference>
<sequence>MSVGDDERPGPGAIRVRPGDRVLNTRERAEDHLVLVLENTGDRPIQIGSHIHLPHVNPALALDREAAEGFRLDIPAGTSMRFEPGASRELPLVRLGGAARVPGIQIREA</sequence>
<keyword evidence="4" id="KW-1185">Reference proteome</keyword>
<dbReference type="InterPro" id="IPR002019">
    <property type="entry name" value="Urease_beta-like"/>
</dbReference>
<protein>
    <submittedName>
        <fullName evidence="3">Urease beta subunit</fullName>
    </submittedName>
</protein>
<proteinExistence type="predicted"/>
<evidence type="ECO:0000256" key="1">
    <source>
        <dbReference type="ARBA" id="ARBA00022801"/>
    </source>
</evidence>
<evidence type="ECO:0000313" key="4">
    <source>
        <dbReference type="Proteomes" id="UP001519290"/>
    </source>
</evidence>
<keyword evidence="1" id="KW-0378">Hydrolase</keyword>
<evidence type="ECO:0000313" key="3">
    <source>
        <dbReference type="EMBL" id="MBP2381653.1"/>
    </source>
</evidence>
<dbReference type="Gene3D" id="2.10.150.10">
    <property type="entry name" value="Urease, beta subunit"/>
    <property type="match status" value="1"/>
</dbReference>
<dbReference type="InterPro" id="IPR050069">
    <property type="entry name" value="Urease_subunit"/>
</dbReference>
<dbReference type="Proteomes" id="UP001519290">
    <property type="component" value="Unassembled WGS sequence"/>
</dbReference>
<dbReference type="PANTHER" id="PTHR33569:SF1">
    <property type="entry name" value="UREASE"/>
    <property type="match status" value="1"/>
</dbReference>
<comment type="caution">
    <text evidence="3">The sequence shown here is derived from an EMBL/GenBank/DDBJ whole genome shotgun (WGS) entry which is preliminary data.</text>
</comment>
<dbReference type="SUPFAM" id="SSF51278">
    <property type="entry name" value="Urease, beta-subunit"/>
    <property type="match status" value="1"/>
</dbReference>
<accession>A0ABS4X091</accession>